<evidence type="ECO:0000256" key="3">
    <source>
        <dbReference type="PROSITE-ProRule" id="PRU00339"/>
    </source>
</evidence>
<dbReference type="AlphaFoldDB" id="A0A7W4W9K4"/>
<dbReference type="InterPro" id="IPR051012">
    <property type="entry name" value="CellSynth/LPSAsmb/PSIAsmb"/>
</dbReference>
<dbReference type="PANTHER" id="PTHR45586:SF1">
    <property type="entry name" value="LIPOPOLYSACCHARIDE ASSEMBLY PROTEIN B"/>
    <property type="match status" value="1"/>
</dbReference>
<keyword evidence="1" id="KW-0677">Repeat</keyword>
<dbReference type="InterPro" id="IPR002201">
    <property type="entry name" value="Glyco_trans_9"/>
</dbReference>
<feature type="repeat" description="TPR" evidence="3">
    <location>
        <begin position="41"/>
        <end position="74"/>
    </location>
</feature>
<dbReference type="Proteomes" id="UP000535937">
    <property type="component" value="Unassembled WGS sequence"/>
</dbReference>
<accession>A0A7W4W9K4</accession>
<keyword evidence="5" id="KW-1185">Reference proteome</keyword>
<dbReference type="Gene3D" id="1.25.40.10">
    <property type="entry name" value="Tetratricopeptide repeat domain"/>
    <property type="match status" value="1"/>
</dbReference>
<dbReference type="InterPro" id="IPR011990">
    <property type="entry name" value="TPR-like_helical_dom_sf"/>
</dbReference>
<dbReference type="SUPFAM" id="SSF53756">
    <property type="entry name" value="UDP-Glycosyltransferase/glycogen phosphorylase"/>
    <property type="match status" value="1"/>
</dbReference>
<organism evidence="4 5">
    <name type="scientific">Microbulbifer rhizosphaerae</name>
    <dbReference type="NCBI Taxonomy" id="1562603"/>
    <lineage>
        <taxon>Bacteria</taxon>
        <taxon>Pseudomonadati</taxon>
        <taxon>Pseudomonadota</taxon>
        <taxon>Gammaproteobacteria</taxon>
        <taxon>Cellvibrionales</taxon>
        <taxon>Microbulbiferaceae</taxon>
        <taxon>Microbulbifer</taxon>
    </lineage>
</organism>
<sequence>MMKLQGIQKQKAKALSQHKSGAYKEAIALYREILANCPDDVDTLSNLGSAYRSIKRPEVAVLLYRRALELKETRGYRFNLANALKDLHRYPEAIETYQQLLLEEPGNYHYQYNLAVALRDSGDHRSALDVLSVMERRYPSDHSIRWEVAQNFLRLGDYRNGWRYFESRWKLGKISLPEMNVPVWRGEPLDGKHLLVVAEQGYGDTLLMARYIPRLVASSCRVTLLCKPELHSLFSDSQISCVENHLEVPVVDYLVPIMSLPGLLDPDNQCTPEPFPFSVDGERAGYFERILRPSSERPNVGIVWSGSITFQNNHNRSMRFSRVLKLLSPLDIKLYSFQKGQPQGELRSADIGHAIVDVGDLCNDFSDTAAALQSMDFIVMTDSSIAHLAASLGKPVVNLLDSASYWLYGAEGLSTPWYSSMHLVRQRVPGSWDSLEEEFYEVIKNLTDSIGNRSGYLQARSTALH</sequence>
<dbReference type="InterPro" id="IPR019734">
    <property type="entry name" value="TPR_rpt"/>
</dbReference>
<dbReference type="Pfam" id="PF13176">
    <property type="entry name" value="TPR_7"/>
    <property type="match status" value="1"/>
</dbReference>
<evidence type="ECO:0000313" key="5">
    <source>
        <dbReference type="Proteomes" id="UP000535937"/>
    </source>
</evidence>
<keyword evidence="2 3" id="KW-0802">TPR repeat</keyword>
<protein>
    <recommendedName>
        <fullName evidence="6">Tetratricopeptide repeat-containing protein</fullName>
    </recommendedName>
</protein>
<reference evidence="4 5" key="1">
    <citation type="submission" date="2020-08" db="EMBL/GenBank/DDBJ databases">
        <title>Genomic Encyclopedia of Type Strains, Phase III (KMG-III): the genomes of soil and plant-associated and newly described type strains.</title>
        <authorList>
            <person name="Whitman W."/>
        </authorList>
    </citation>
    <scope>NUCLEOTIDE SEQUENCE [LARGE SCALE GENOMIC DNA]</scope>
    <source>
        <strain evidence="4 5">CECT 8799</strain>
    </source>
</reference>
<name>A0A7W4W9K4_9GAMM</name>
<dbReference type="EMBL" id="JACHWZ010000003">
    <property type="protein sequence ID" value="MBB3060166.1"/>
    <property type="molecule type" value="Genomic_DNA"/>
</dbReference>
<evidence type="ECO:0000256" key="1">
    <source>
        <dbReference type="ARBA" id="ARBA00022737"/>
    </source>
</evidence>
<comment type="caution">
    <text evidence="4">The sequence shown here is derived from an EMBL/GenBank/DDBJ whole genome shotgun (WGS) entry which is preliminary data.</text>
</comment>
<proteinExistence type="predicted"/>
<evidence type="ECO:0000313" key="4">
    <source>
        <dbReference type="EMBL" id="MBB3060166.1"/>
    </source>
</evidence>
<dbReference type="SUPFAM" id="SSF48452">
    <property type="entry name" value="TPR-like"/>
    <property type="match status" value="1"/>
</dbReference>
<dbReference type="RefSeq" id="WP_183457281.1">
    <property type="nucleotide sequence ID" value="NZ_JACHWZ010000003.1"/>
</dbReference>
<dbReference type="GO" id="GO:0016757">
    <property type="term" value="F:glycosyltransferase activity"/>
    <property type="evidence" value="ECO:0007669"/>
    <property type="project" value="InterPro"/>
</dbReference>
<dbReference type="SMART" id="SM00028">
    <property type="entry name" value="TPR"/>
    <property type="match status" value="3"/>
</dbReference>
<dbReference type="PROSITE" id="PS50005">
    <property type="entry name" value="TPR"/>
    <property type="match status" value="1"/>
</dbReference>
<evidence type="ECO:0000256" key="2">
    <source>
        <dbReference type="ARBA" id="ARBA00022803"/>
    </source>
</evidence>
<gene>
    <name evidence="4" type="ORF">FHS09_000979</name>
</gene>
<dbReference type="PANTHER" id="PTHR45586">
    <property type="entry name" value="TPR REPEAT-CONTAINING PROTEIN PA4667"/>
    <property type="match status" value="1"/>
</dbReference>
<evidence type="ECO:0008006" key="6">
    <source>
        <dbReference type="Google" id="ProtNLM"/>
    </source>
</evidence>
<dbReference type="Pfam" id="PF13432">
    <property type="entry name" value="TPR_16"/>
    <property type="match status" value="1"/>
</dbReference>
<dbReference type="Pfam" id="PF01075">
    <property type="entry name" value="Glyco_transf_9"/>
    <property type="match status" value="1"/>
</dbReference>
<dbReference type="Gene3D" id="3.40.50.2000">
    <property type="entry name" value="Glycogen Phosphorylase B"/>
    <property type="match status" value="1"/>
</dbReference>